<dbReference type="CDD" id="cd06170">
    <property type="entry name" value="LuxR_C_like"/>
    <property type="match status" value="1"/>
</dbReference>
<dbReference type="SMART" id="SM00421">
    <property type="entry name" value="HTH_LUXR"/>
    <property type="match status" value="1"/>
</dbReference>
<name>A0A402AT80_9CHLR</name>
<dbReference type="PANTHER" id="PTHR44688">
    <property type="entry name" value="DNA-BINDING TRANSCRIPTIONAL ACTIVATOR DEVR_DOSR"/>
    <property type="match status" value="1"/>
</dbReference>
<keyword evidence="1" id="KW-0805">Transcription regulation</keyword>
<organism evidence="5 6">
    <name type="scientific">Dictyobacter kobayashii</name>
    <dbReference type="NCBI Taxonomy" id="2014872"/>
    <lineage>
        <taxon>Bacteria</taxon>
        <taxon>Bacillati</taxon>
        <taxon>Chloroflexota</taxon>
        <taxon>Ktedonobacteria</taxon>
        <taxon>Ktedonobacterales</taxon>
        <taxon>Dictyobacteraceae</taxon>
        <taxon>Dictyobacter</taxon>
    </lineage>
</organism>
<evidence type="ECO:0000256" key="2">
    <source>
        <dbReference type="ARBA" id="ARBA00023125"/>
    </source>
</evidence>
<proteinExistence type="predicted"/>
<dbReference type="Gene3D" id="1.10.10.10">
    <property type="entry name" value="Winged helix-like DNA-binding domain superfamily/Winged helix DNA-binding domain"/>
    <property type="match status" value="1"/>
</dbReference>
<keyword evidence="2" id="KW-0238">DNA-binding</keyword>
<dbReference type="SUPFAM" id="SSF48452">
    <property type="entry name" value="TPR-like"/>
    <property type="match status" value="1"/>
</dbReference>
<dbReference type="InterPro" id="IPR036388">
    <property type="entry name" value="WH-like_DNA-bd_sf"/>
</dbReference>
<dbReference type="InterPro" id="IPR011990">
    <property type="entry name" value="TPR-like_helical_dom_sf"/>
</dbReference>
<comment type="caution">
    <text evidence="5">The sequence shown here is derived from an EMBL/GenBank/DDBJ whole genome shotgun (WGS) entry which is preliminary data.</text>
</comment>
<dbReference type="PROSITE" id="PS50043">
    <property type="entry name" value="HTH_LUXR_2"/>
    <property type="match status" value="1"/>
</dbReference>
<dbReference type="InterPro" id="IPR000792">
    <property type="entry name" value="Tscrpt_reg_LuxR_C"/>
</dbReference>
<dbReference type="EMBL" id="BIFS01000002">
    <property type="protein sequence ID" value="GCE22318.1"/>
    <property type="molecule type" value="Genomic_DNA"/>
</dbReference>
<dbReference type="SUPFAM" id="SSF46894">
    <property type="entry name" value="C-terminal effector domain of the bipartite response regulators"/>
    <property type="match status" value="1"/>
</dbReference>
<evidence type="ECO:0000259" key="4">
    <source>
        <dbReference type="PROSITE" id="PS50043"/>
    </source>
</evidence>
<dbReference type="Pfam" id="PF00196">
    <property type="entry name" value="GerE"/>
    <property type="match status" value="1"/>
</dbReference>
<dbReference type="PANTHER" id="PTHR44688:SF16">
    <property type="entry name" value="DNA-BINDING TRANSCRIPTIONAL ACTIVATOR DEVR_DOSR"/>
    <property type="match status" value="1"/>
</dbReference>
<evidence type="ECO:0000313" key="5">
    <source>
        <dbReference type="EMBL" id="GCE22318.1"/>
    </source>
</evidence>
<dbReference type="Proteomes" id="UP000287188">
    <property type="component" value="Unassembled WGS sequence"/>
</dbReference>
<sequence length="305" mass="35073">MLGQAHLFYEWNKLEDAERAAQEATALSEQLQNQTLQTQAALILIRIAYARDQKSQVQQRLISLLARLPDQQPLSYQVKLCQLHFLLLTDNPTTVEQQLAPITARAPAVPVYIQEQRELLQAHLLVVQENHRAATALLSRLQEKYQANGHGRTVLQIQLLMARVQYSERRSLQVRQTLQTILIHTHTEGYLRLFLDQGEIAALLLSSLQRQIYEPALARYLQSVLQAFGPLRTTPAPLPDTSQTLSPQEQRVLRLLMADLSYPEIARELIVTINTVKTQVRSIYRKLGIHSRRELQTTIQRRRLF</sequence>
<dbReference type="Pfam" id="PF17874">
    <property type="entry name" value="TPR_MalT"/>
    <property type="match status" value="1"/>
</dbReference>
<gene>
    <name evidence="5" type="ORF">KDK_61180</name>
</gene>
<dbReference type="PRINTS" id="PR00038">
    <property type="entry name" value="HTHLUXR"/>
</dbReference>
<keyword evidence="6" id="KW-1185">Reference proteome</keyword>
<keyword evidence="3" id="KW-0804">Transcription</keyword>
<evidence type="ECO:0000313" key="6">
    <source>
        <dbReference type="Proteomes" id="UP000287188"/>
    </source>
</evidence>
<feature type="domain" description="HTH luxR-type" evidence="4">
    <location>
        <begin position="238"/>
        <end position="303"/>
    </location>
</feature>
<evidence type="ECO:0000256" key="1">
    <source>
        <dbReference type="ARBA" id="ARBA00023015"/>
    </source>
</evidence>
<accession>A0A402AT80</accession>
<dbReference type="InterPro" id="IPR041617">
    <property type="entry name" value="TPR_MalT"/>
</dbReference>
<dbReference type="InterPro" id="IPR016032">
    <property type="entry name" value="Sig_transdc_resp-reg_C-effctor"/>
</dbReference>
<dbReference type="GO" id="GO:0006355">
    <property type="term" value="P:regulation of DNA-templated transcription"/>
    <property type="evidence" value="ECO:0007669"/>
    <property type="project" value="InterPro"/>
</dbReference>
<dbReference type="Gene3D" id="1.25.40.10">
    <property type="entry name" value="Tetratricopeptide repeat domain"/>
    <property type="match status" value="1"/>
</dbReference>
<reference evidence="6" key="1">
    <citation type="submission" date="2018-12" db="EMBL/GenBank/DDBJ databases">
        <title>Tengunoibacter tsumagoiensis gen. nov., sp. nov., Dictyobacter kobayashii sp. nov., D. alpinus sp. nov., and D. joshuensis sp. nov. and description of Dictyobacteraceae fam. nov. within the order Ktedonobacterales isolated from Tengu-no-mugimeshi.</title>
        <authorList>
            <person name="Wang C.M."/>
            <person name="Zheng Y."/>
            <person name="Sakai Y."/>
            <person name="Toyoda A."/>
            <person name="Minakuchi Y."/>
            <person name="Abe K."/>
            <person name="Yokota A."/>
            <person name="Yabe S."/>
        </authorList>
    </citation>
    <scope>NUCLEOTIDE SEQUENCE [LARGE SCALE GENOMIC DNA]</scope>
    <source>
        <strain evidence="6">Uno11</strain>
    </source>
</reference>
<dbReference type="GO" id="GO:0003677">
    <property type="term" value="F:DNA binding"/>
    <property type="evidence" value="ECO:0007669"/>
    <property type="project" value="UniProtKB-KW"/>
</dbReference>
<dbReference type="AlphaFoldDB" id="A0A402AT80"/>
<protein>
    <recommendedName>
        <fullName evidence="4">HTH luxR-type domain-containing protein</fullName>
    </recommendedName>
</protein>
<dbReference type="PROSITE" id="PS00622">
    <property type="entry name" value="HTH_LUXR_1"/>
    <property type="match status" value="1"/>
</dbReference>
<evidence type="ECO:0000256" key="3">
    <source>
        <dbReference type="ARBA" id="ARBA00023163"/>
    </source>
</evidence>